<organism evidence="1 2">
    <name type="scientific">Mugilogobius chulae</name>
    <name type="common">yellowstripe goby</name>
    <dbReference type="NCBI Taxonomy" id="88201"/>
    <lineage>
        <taxon>Eukaryota</taxon>
        <taxon>Metazoa</taxon>
        <taxon>Chordata</taxon>
        <taxon>Craniata</taxon>
        <taxon>Vertebrata</taxon>
        <taxon>Euteleostomi</taxon>
        <taxon>Actinopterygii</taxon>
        <taxon>Neopterygii</taxon>
        <taxon>Teleostei</taxon>
        <taxon>Neoteleostei</taxon>
        <taxon>Acanthomorphata</taxon>
        <taxon>Gobiaria</taxon>
        <taxon>Gobiiformes</taxon>
        <taxon>Gobioidei</taxon>
        <taxon>Gobiidae</taxon>
        <taxon>Gobionellinae</taxon>
        <taxon>Mugilogobius</taxon>
    </lineage>
</organism>
<evidence type="ECO:0000313" key="1">
    <source>
        <dbReference type="EMBL" id="KAK7886705.1"/>
    </source>
</evidence>
<proteinExistence type="predicted"/>
<reference evidence="2" key="1">
    <citation type="submission" date="2024-04" db="EMBL/GenBank/DDBJ databases">
        <title>Salinicola lusitanus LLJ914,a marine bacterium isolated from the Okinawa Trough.</title>
        <authorList>
            <person name="Li J."/>
        </authorList>
    </citation>
    <scope>NUCLEOTIDE SEQUENCE [LARGE SCALE GENOMIC DNA]</scope>
</reference>
<keyword evidence="2" id="KW-1185">Reference proteome</keyword>
<dbReference type="AlphaFoldDB" id="A0AAW0N2W1"/>
<dbReference type="Proteomes" id="UP001460270">
    <property type="component" value="Unassembled WGS sequence"/>
</dbReference>
<sequence>MRVLQVHTQAHEGPTSTHPAHEVLQVHTQAHEGPTIHTQLRVLQYTPRLMRVLQVHTQTHQRLAGTDPGSVDQNACGPVSARAPHTLQTADRRRRALFGWQMQLQDGDCAAFEMNEICSTCRTCAAQVCASASPLQHPQTKLLIASKIFCAQVRPAQAPQIRDQSAPNRKCSVHYVWK</sequence>
<name>A0AAW0N2W1_9GOBI</name>
<gene>
    <name evidence="1" type="ORF">WMY93_026326</name>
</gene>
<comment type="caution">
    <text evidence="1">The sequence shown here is derived from an EMBL/GenBank/DDBJ whole genome shotgun (WGS) entry which is preliminary data.</text>
</comment>
<accession>A0AAW0N2W1</accession>
<protein>
    <submittedName>
        <fullName evidence="1">Uncharacterized protein</fullName>
    </submittedName>
</protein>
<evidence type="ECO:0000313" key="2">
    <source>
        <dbReference type="Proteomes" id="UP001460270"/>
    </source>
</evidence>
<dbReference type="EMBL" id="JBBPFD010000019">
    <property type="protein sequence ID" value="KAK7886705.1"/>
    <property type="molecule type" value="Genomic_DNA"/>
</dbReference>